<protein>
    <submittedName>
        <fullName evidence="1">Uncharacterized protein</fullName>
    </submittedName>
</protein>
<name>A0A0E9SWN3_ANGAN</name>
<reference evidence="1" key="1">
    <citation type="submission" date="2014-11" db="EMBL/GenBank/DDBJ databases">
        <authorList>
            <person name="Amaro Gonzalez C."/>
        </authorList>
    </citation>
    <scope>NUCLEOTIDE SEQUENCE</scope>
</reference>
<dbReference type="AlphaFoldDB" id="A0A0E9SWN3"/>
<proteinExistence type="predicted"/>
<evidence type="ECO:0000313" key="1">
    <source>
        <dbReference type="EMBL" id="JAH44938.1"/>
    </source>
</evidence>
<organism evidence="1">
    <name type="scientific">Anguilla anguilla</name>
    <name type="common">European freshwater eel</name>
    <name type="synonym">Muraena anguilla</name>
    <dbReference type="NCBI Taxonomy" id="7936"/>
    <lineage>
        <taxon>Eukaryota</taxon>
        <taxon>Metazoa</taxon>
        <taxon>Chordata</taxon>
        <taxon>Craniata</taxon>
        <taxon>Vertebrata</taxon>
        <taxon>Euteleostomi</taxon>
        <taxon>Actinopterygii</taxon>
        <taxon>Neopterygii</taxon>
        <taxon>Teleostei</taxon>
        <taxon>Anguilliformes</taxon>
        <taxon>Anguillidae</taxon>
        <taxon>Anguilla</taxon>
    </lineage>
</organism>
<dbReference type="EMBL" id="GBXM01063639">
    <property type="protein sequence ID" value="JAH44938.1"/>
    <property type="molecule type" value="Transcribed_RNA"/>
</dbReference>
<accession>A0A0E9SWN3</accession>
<sequence length="39" mass="4630">MLLPLNLQRGMVLILTEIHPQKNHLNIFKFPPLKNLRTH</sequence>
<reference evidence="1" key="2">
    <citation type="journal article" date="2015" name="Fish Shellfish Immunol.">
        <title>Early steps in the European eel (Anguilla anguilla)-Vibrio vulnificus interaction in the gills: Role of the RtxA13 toxin.</title>
        <authorList>
            <person name="Callol A."/>
            <person name="Pajuelo D."/>
            <person name="Ebbesson L."/>
            <person name="Teles M."/>
            <person name="MacKenzie S."/>
            <person name="Amaro C."/>
        </authorList>
    </citation>
    <scope>NUCLEOTIDE SEQUENCE</scope>
</reference>